<feature type="region of interest" description="Disordered" evidence="2">
    <location>
        <begin position="477"/>
        <end position="523"/>
    </location>
</feature>
<feature type="region of interest" description="Disordered" evidence="2">
    <location>
        <begin position="1"/>
        <end position="69"/>
    </location>
</feature>
<feature type="compositionally biased region" description="Basic and acidic residues" evidence="2">
    <location>
        <begin position="48"/>
        <end position="69"/>
    </location>
</feature>
<feature type="compositionally biased region" description="Acidic residues" evidence="2">
    <location>
        <begin position="12"/>
        <end position="47"/>
    </location>
</feature>
<proteinExistence type="predicted"/>
<feature type="coiled-coil region" evidence="1">
    <location>
        <begin position="448"/>
        <end position="475"/>
    </location>
</feature>
<feature type="compositionally biased region" description="Basic and acidic residues" evidence="2">
    <location>
        <begin position="513"/>
        <end position="523"/>
    </location>
</feature>
<dbReference type="EMBL" id="MN740213">
    <property type="protein sequence ID" value="QHT94029.1"/>
    <property type="molecule type" value="Genomic_DNA"/>
</dbReference>
<evidence type="ECO:0000256" key="1">
    <source>
        <dbReference type="SAM" id="Coils"/>
    </source>
</evidence>
<name>A0A6C0IMH7_9ZZZZ</name>
<keyword evidence="1" id="KW-0175">Coiled coil</keyword>
<accession>A0A6C0IMH7</accession>
<reference evidence="3" key="1">
    <citation type="journal article" date="2020" name="Nature">
        <title>Giant virus diversity and host interactions through global metagenomics.</title>
        <authorList>
            <person name="Schulz F."/>
            <person name="Roux S."/>
            <person name="Paez-Espino D."/>
            <person name="Jungbluth S."/>
            <person name="Walsh D.A."/>
            <person name="Denef V.J."/>
            <person name="McMahon K.D."/>
            <person name="Konstantinidis K.T."/>
            <person name="Eloe-Fadrosh E.A."/>
            <person name="Kyrpides N.C."/>
            <person name="Woyke T."/>
        </authorList>
    </citation>
    <scope>NUCLEOTIDE SEQUENCE</scope>
    <source>
        <strain evidence="3">GVMAG-M-3300024258-14</strain>
    </source>
</reference>
<evidence type="ECO:0000313" key="3">
    <source>
        <dbReference type="EMBL" id="QHT94029.1"/>
    </source>
</evidence>
<organism evidence="3">
    <name type="scientific">viral metagenome</name>
    <dbReference type="NCBI Taxonomy" id="1070528"/>
    <lineage>
        <taxon>unclassified sequences</taxon>
        <taxon>metagenomes</taxon>
        <taxon>organismal metagenomes</taxon>
    </lineage>
</organism>
<evidence type="ECO:0000256" key="2">
    <source>
        <dbReference type="SAM" id="MobiDB-lite"/>
    </source>
</evidence>
<protein>
    <submittedName>
        <fullName evidence="3">Uncharacterized protein</fullName>
    </submittedName>
</protein>
<feature type="compositionally biased region" description="Acidic residues" evidence="2">
    <location>
        <begin position="482"/>
        <end position="507"/>
    </location>
</feature>
<dbReference type="AlphaFoldDB" id="A0A6C0IMH7"/>
<sequence length="523" mass="61988">MGGQNSKTSQEPNEEPNEEPFEEPFEEPNEEPNEEPFEEPFEEPNEEQFEKTNEEPNEEPFKKTNEEPNEIKLDEFYNKIDDIATNYILTMDFKSLKKLSEKGYCDKLVLMTSEIFENQLNSMEVKYLLQRTQFGANEDPNAAYLNEMKQKKYFFYMNDKTNKFDKFDVTLNSDEMKESEKNRVCIGIAKFYIIIAHLFASIVKTINPVYSYSDSNGDQIEIDFFNKDRIPPNVKTQVKKISICDNRLRALKENIQTDEKNDIYFKANNCEINIEKETLNNEPGIYEFQNLYMDDNYDYLTGNFTSKSEASTDVFKEDLKRFYTEFTGETNMPSDITKFSDIKLQYYNKEGCINNEDPIYENCENSDLFRLYAQNIRTMMKNTSEGQERLLEILNLIFHPKDDVKFIISPELTEDLLYALVGETRKIIMNLYLTCEGDYLNGIKIYKELVNQIEYENTERQINNLENQQKQMVSKYVPISEDKDENNEENESDYDKDEYEDEDEYEEQMLIQTDKKKDEIYNQ</sequence>